<dbReference type="AlphaFoldDB" id="A0A222FIU6"/>
<sequence>MVWLVVLVGVLALLLGPSLWVRHVMKRHSHERRDYPGTGGDMARHLINQLQLQQVGLESTEQGDHYDPRQRMVRLSQDNLDGKSLTAVAVAAHEVGHAIQHAKGESLFQLRTVLAHVAVWSERIIPILLLALPLLAWWQPGLSRWSLILAVAAMLISTLVHLVTLPVEWDASFGKALPLLQQGGYLSEQDMQGARQILCAAALTYVAGSLISLLNVWRWWRYLK</sequence>
<dbReference type="Proteomes" id="UP000202440">
    <property type="component" value="Chromosome"/>
</dbReference>
<reference evidence="2 3" key="1">
    <citation type="submission" date="2017-07" db="EMBL/GenBank/DDBJ databases">
        <title>Annotated genome sequence of Bacterioplanes sanyensis isolated from Red Sea.</title>
        <authorList>
            <person name="Rehman Z.U."/>
        </authorList>
    </citation>
    <scope>NUCLEOTIDE SEQUENCE [LARGE SCALE GENOMIC DNA]</scope>
    <source>
        <strain evidence="2 3">NV9</strain>
    </source>
</reference>
<dbReference type="InterPro" id="IPR007395">
    <property type="entry name" value="Zn_peptidase_2"/>
</dbReference>
<keyword evidence="3" id="KW-1185">Reference proteome</keyword>
<dbReference type="Pfam" id="PF04298">
    <property type="entry name" value="Zn_peptidase_2"/>
    <property type="match status" value="1"/>
</dbReference>
<dbReference type="RefSeq" id="WP_094059608.1">
    <property type="nucleotide sequence ID" value="NZ_CP022530.1"/>
</dbReference>
<protein>
    <submittedName>
        <fullName evidence="2">Peptidase</fullName>
    </submittedName>
</protein>
<dbReference type="PANTHER" id="PTHR36434:SF1">
    <property type="entry name" value="MEMBRANE PROTEASE YUGP-RELATED"/>
    <property type="match status" value="1"/>
</dbReference>
<keyword evidence="1" id="KW-1133">Transmembrane helix</keyword>
<name>A0A222FIU6_9GAMM</name>
<proteinExistence type="predicted"/>
<dbReference type="EMBL" id="CP022530">
    <property type="protein sequence ID" value="ASP38414.1"/>
    <property type="molecule type" value="Genomic_DNA"/>
</dbReference>
<dbReference type="PANTHER" id="PTHR36434">
    <property type="entry name" value="MEMBRANE PROTEASE YUGP-RELATED"/>
    <property type="match status" value="1"/>
</dbReference>
<evidence type="ECO:0000313" key="2">
    <source>
        <dbReference type="EMBL" id="ASP38414.1"/>
    </source>
</evidence>
<evidence type="ECO:0000256" key="1">
    <source>
        <dbReference type="SAM" id="Phobius"/>
    </source>
</evidence>
<dbReference type="OrthoDB" id="9805386at2"/>
<organism evidence="2 3">
    <name type="scientific">Bacterioplanes sanyensis</name>
    <dbReference type="NCBI Taxonomy" id="1249553"/>
    <lineage>
        <taxon>Bacteria</taxon>
        <taxon>Pseudomonadati</taxon>
        <taxon>Pseudomonadota</taxon>
        <taxon>Gammaproteobacteria</taxon>
        <taxon>Oceanospirillales</taxon>
        <taxon>Oceanospirillaceae</taxon>
        <taxon>Bacterioplanes</taxon>
    </lineage>
</organism>
<feature type="transmembrane region" description="Helical" evidence="1">
    <location>
        <begin position="113"/>
        <end position="138"/>
    </location>
</feature>
<dbReference type="KEGG" id="bsan:CHH28_06890"/>
<evidence type="ECO:0000313" key="3">
    <source>
        <dbReference type="Proteomes" id="UP000202440"/>
    </source>
</evidence>
<feature type="transmembrane region" description="Helical" evidence="1">
    <location>
        <begin position="6"/>
        <end position="25"/>
    </location>
</feature>
<keyword evidence="1" id="KW-0472">Membrane</keyword>
<accession>A0A222FIU6</accession>
<gene>
    <name evidence="2" type="ORF">CHH28_06890</name>
</gene>
<keyword evidence="1" id="KW-0812">Transmembrane</keyword>
<feature type="transmembrane region" description="Helical" evidence="1">
    <location>
        <begin position="197"/>
        <end position="220"/>
    </location>
</feature>
<feature type="transmembrane region" description="Helical" evidence="1">
    <location>
        <begin position="144"/>
        <end position="165"/>
    </location>
</feature>